<dbReference type="Gene3D" id="3.40.720.10">
    <property type="entry name" value="Alkaline Phosphatase, subunit A"/>
    <property type="match status" value="1"/>
</dbReference>
<keyword evidence="5" id="KW-0378">Hydrolase</keyword>
<organism evidence="8 9">
    <name type="scientific">Pontiella sulfatireligans</name>
    <dbReference type="NCBI Taxonomy" id="2750658"/>
    <lineage>
        <taxon>Bacteria</taxon>
        <taxon>Pseudomonadati</taxon>
        <taxon>Kiritimatiellota</taxon>
        <taxon>Kiritimatiellia</taxon>
        <taxon>Kiritimatiellales</taxon>
        <taxon>Pontiellaceae</taxon>
        <taxon>Pontiella</taxon>
    </lineage>
</organism>
<evidence type="ECO:0000259" key="7">
    <source>
        <dbReference type="Pfam" id="PF00884"/>
    </source>
</evidence>
<dbReference type="CDD" id="cd16144">
    <property type="entry name" value="ARS_like"/>
    <property type="match status" value="1"/>
</dbReference>
<evidence type="ECO:0000256" key="2">
    <source>
        <dbReference type="ARBA" id="ARBA00008779"/>
    </source>
</evidence>
<evidence type="ECO:0000256" key="1">
    <source>
        <dbReference type="ARBA" id="ARBA00001913"/>
    </source>
</evidence>
<accession>A0A6C2UM34</accession>
<dbReference type="InterPro" id="IPR017850">
    <property type="entry name" value="Alkaline_phosphatase_core_sf"/>
</dbReference>
<comment type="similarity">
    <text evidence="2">Belongs to the sulfatase family.</text>
</comment>
<dbReference type="PANTHER" id="PTHR42693">
    <property type="entry name" value="ARYLSULFATASE FAMILY MEMBER"/>
    <property type="match status" value="1"/>
</dbReference>
<proteinExistence type="inferred from homology"/>
<gene>
    <name evidence="8" type="primary">atsA_196</name>
    <name evidence="8" type="ORF">SCARR_02550</name>
</gene>
<feature type="domain" description="Sulfatase N-terminal" evidence="7">
    <location>
        <begin position="31"/>
        <end position="397"/>
    </location>
</feature>
<dbReference type="GO" id="GO:0046872">
    <property type="term" value="F:metal ion binding"/>
    <property type="evidence" value="ECO:0007669"/>
    <property type="project" value="UniProtKB-KW"/>
</dbReference>
<dbReference type="InterPro" id="IPR050738">
    <property type="entry name" value="Sulfatase"/>
</dbReference>
<dbReference type="Proteomes" id="UP000346198">
    <property type="component" value="Unassembled WGS sequence"/>
</dbReference>
<evidence type="ECO:0000256" key="4">
    <source>
        <dbReference type="ARBA" id="ARBA00022729"/>
    </source>
</evidence>
<dbReference type="Gene3D" id="3.30.1120.10">
    <property type="match status" value="1"/>
</dbReference>
<keyword evidence="3" id="KW-0479">Metal-binding</keyword>
<evidence type="ECO:0000256" key="3">
    <source>
        <dbReference type="ARBA" id="ARBA00022723"/>
    </source>
</evidence>
<dbReference type="PANTHER" id="PTHR42693:SF42">
    <property type="entry name" value="ARYLSULFATASE G"/>
    <property type="match status" value="1"/>
</dbReference>
<keyword evidence="4" id="KW-0732">Signal</keyword>
<keyword evidence="6" id="KW-0106">Calcium</keyword>
<dbReference type="AlphaFoldDB" id="A0A6C2UM34"/>
<name>A0A6C2UM34_9BACT</name>
<keyword evidence="9" id="KW-1185">Reference proteome</keyword>
<protein>
    <submittedName>
        <fullName evidence="8">Arylsulfatase</fullName>
    </submittedName>
</protein>
<reference evidence="8 9" key="1">
    <citation type="submission" date="2019-04" db="EMBL/GenBank/DDBJ databases">
        <authorList>
            <person name="Van Vliet M D."/>
        </authorList>
    </citation>
    <scope>NUCLEOTIDE SEQUENCE [LARGE SCALE GENOMIC DNA]</scope>
    <source>
        <strain evidence="8 9">F21</strain>
    </source>
</reference>
<evidence type="ECO:0000256" key="5">
    <source>
        <dbReference type="ARBA" id="ARBA00022801"/>
    </source>
</evidence>
<dbReference type="InterPro" id="IPR000917">
    <property type="entry name" value="Sulfatase_N"/>
</dbReference>
<evidence type="ECO:0000313" key="8">
    <source>
        <dbReference type="EMBL" id="VGO20487.1"/>
    </source>
</evidence>
<dbReference type="Pfam" id="PF00884">
    <property type="entry name" value="Sulfatase"/>
    <property type="match status" value="1"/>
</dbReference>
<dbReference type="EMBL" id="CAAHFH010000001">
    <property type="protein sequence ID" value="VGO20487.1"/>
    <property type="molecule type" value="Genomic_DNA"/>
</dbReference>
<dbReference type="SUPFAM" id="SSF53649">
    <property type="entry name" value="Alkaline phosphatase-like"/>
    <property type="match status" value="1"/>
</dbReference>
<dbReference type="RefSeq" id="WP_222846281.1">
    <property type="nucleotide sequence ID" value="NZ_CAAHFH010000001.1"/>
</dbReference>
<dbReference type="GO" id="GO:0004065">
    <property type="term" value="F:arylsulfatase activity"/>
    <property type="evidence" value="ECO:0007669"/>
    <property type="project" value="TreeGrafter"/>
</dbReference>
<evidence type="ECO:0000256" key="6">
    <source>
        <dbReference type="ARBA" id="ARBA00022837"/>
    </source>
</evidence>
<sequence length="505" mass="56648">MITAKTMATGLAFAVLTGGTYAGASTPKVKPNIVFILVDDLGHGDVGFNGSTYYETPHIDQLANDGLVIKNAYMYPTCSPSRTALATGKQSFRTGVYTVPVLEKGNDQVSIFSRWTVGEEHIMYSQPLADAGYKSIHLGKWHLVGPYPKKEMEASWPLKKKLGQPKPSDFSWVPYHKEHCKAYYPEGRGYLKNIGGTYRGDPALEVGGYKSKTGGYFAPFSNPFMDQKNPKDKWLTDHLTTEAINFMDEHKEGPFFINLHYYTVHRPVVARSEELTEKYMNKLGDPKTGQGMETGKKKLTTAQYATMIESLDDNVGRIAEFLDQKGLRENTLIIFTSDNGQNIGSNLQLRGKKGYIYEAGIRVPAFVNWPGKVDARRTETPVMVTDYFPTFMELAGIDYRGQLDGQSFAPLFKGEDKALQARPIFWHLASEYRNGTCSIIRKNDMKLIQFLATGELELYDLKKDPKEENNLALKNPETAQLLLKELTGWRKANNVPLPPNSSLPY</sequence>
<evidence type="ECO:0000313" key="9">
    <source>
        <dbReference type="Proteomes" id="UP000346198"/>
    </source>
</evidence>
<comment type="cofactor">
    <cofactor evidence="1">
        <name>Ca(2+)</name>
        <dbReference type="ChEBI" id="CHEBI:29108"/>
    </cofactor>
</comment>